<feature type="region of interest" description="Disordered" evidence="2">
    <location>
        <begin position="134"/>
        <end position="165"/>
    </location>
</feature>
<dbReference type="AlphaFoldDB" id="A0A6L2N4H0"/>
<name>A0A6L2N4H0_TANCI</name>
<dbReference type="EMBL" id="BKCJ010008206">
    <property type="protein sequence ID" value="GEU81088.1"/>
    <property type="molecule type" value="Genomic_DNA"/>
</dbReference>
<protein>
    <submittedName>
        <fullName evidence="3">Uncharacterized protein</fullName>
    </submittedName>
</protein>
<proteinExistence type="predicted"/>
<evidence type="ECO:0000256" key="1">
    <source>
        <dbReference type="SAM" id="Coils"/>
    </source>
</evidence>
<sequence>MKQKFVDEIGELKAISSHVLGAAGVQIPENNLDNLHSSIEEDGTLETVDPQDLLALPTAADEPASLFRDYSQREAFLTVTGLDAGHDMENIIKTSALPHDSTPRVTSLDADEDNLEISSLKARIKLLEDKDKGTAELSGDDAPIKGKSLETGEEACVERSTEKGSNDTEELVNVLTFLDAANILTSGAQAVSVPPVADVSTIGIPTGSGLVPTVSAIFTTASVERRLNDQGTGKISRPSCKDTQVSGSAKQATLQEATKGILYKQIKDFVPMDSKEEGERVKRKGLKLEQGSAKKNQLKQQYGNFKAEVSETLEQTFNRLQAIVSYLEFMDVEIERDELNQKFLTSLAPKWLMYTIVWRNRNDLVTLSLDYVYIHLKVYEPKVQKKSELNSQNTAFISSANTSSGKREVNTATFRSNGSQIKYEDIHQIDEDDIEEMEQSNPTFAKILILDTGKFAQWKFRIQQYLQNEHYALWEVIEFGDSYEAPLEELGTGSTSESSAKKKGRTVAITTEDMQKRRNDVKARTTLLLALPDEHQLRFSKYKTAQEL</sequence>
<accession>A0A6L2N4H0</accession>
<comment type="caution">
    <text evidence="3">The sequence shown here is derived from an EMBL/GenBank/DDBJ whole genome shotgun (WGS) entry which is preliminary data.</text>
</comment>
<evidence type="ECO:0000313" key="3">
    <source>
        <dbReference type="EMBL" id="GEU81088.1"/>
    </source>
</evidence>
<feature type="coiled-coil region" evidence="1">
    <location>
        <begin position="288"/>
        <end position="315"/>
    </location>
</feature>
<gene>
    <name evidence="3" type="ORF">Tci_053066</name>
</gene>
<feature type="region of interest" description="Disordered" evidence="2">
    <location>
        <begin position="229"/>
        <end position="248"/>
    </location>
</feature>
<organism evidence="3">
    <name type="scientific">Tanacetum cinerariifolium</name>
    <name type="common">Dalmatian daisy</name>
    <name type="synonym">Chrysanthemum cinerariifolium</name>
    <dbReference type="NCBI Taxonomy" id="118510"/>
    <lineage>
        <taxon>Eukaryota</taxon>
        <taxon>Viridiplantae</taxon>
        <taxon>Streptophyta</taxon>
        <taxon>Embryophyta</taxon>
        <taxon>Tracheophyta</taxon>
        <taxon>Spermatophyta</taxon>
        <taxon>Magnoliopsida</taxon>
        <taxon>eudicotyledons</taxon>
        <taxon>Gunneridae</taxon>
        <taxon>Pentapetalae</taxon>
        <taxon>asterids</taxon>
        <taxon>campanulids</taxon>
        <taxon>Asterales</taxon>
        <taxon>Asteraceae</taxon>
        <taxon>Asteroideae</taxon>
        <taxon>Anthemideae</taxon>
        <taxon>Anthemidinae</taxon>
        <taxon>Tanacetum</taxon>
    </lineage>
</organism>
<reference evidence="3" key="1">
    <citation type="journal article" date="2019" name="Sci. Rep.">
        <title>Draft genome of Tanacetum cinerariifolium, the natural source of mosquito coil.</title>
        <authorList>
            <person name="Yamashiro T."/>
            <person name="Shiraishi A."/>
            <person name="Satake H."/>
            <person name="Nakayama K."/>
        </authorList>
    </citation>
    <scope>NUCLEOTIDE SEQUENCE</scope>
</reference>
<dbReference type="Pfam" id="PF14223">
    <property type="entry name" value="Retrotran_gag_2"/>
    <property type="match status" value="1"/>
</dbReference>
<keyword evidence="1" id="KW-0175">Coiled coil</keyword>
<feature type="compositionally biased region" description="Basic and acidic residues" evidence="2">
    <location>
        <begin position="142"/>
        <end position="165"/>
    </location>
</feature>
<evidence type="ECO:0000256" key="2">
    <source>
        <dbReference type="SAM" id="MobiDB-lite"/>
    </source>
</evidence>